<evidence type="ECO:0000313" key="1">
    <source>
        <dbReference type="EMBL" id="KRL04919.1"/>
    </source>
</evidence>
<organism evidence="1 2">
    <name type="scientific">Liquorilactobacillus hordei DSM 19519</name>
    <dbReference type="NCBI Taxonomy" id="1423759"/>
    <lineage>
        <taxon>Bacteria</taxon>
        <taxon>Bacillati</taxon>
        <taxon>Bacillota</taxon>
        <taxon>Bacilli</taxon>
        <taxon>Lactobacillales</taxon>
        <taxon>Lactobacillaceae</taxon>
        <taxon>Liquorilactobacillus</taxon>
    </lineage>
</organism>
<gene>
    <name evidence="1" type="ORF">FC92_GL001751</name>
</gene>
<proteinExistence type="predicted"/>
<dbReference type="STRING" id="1423759.FC92_GL001751"/>
<dbReference type="PATRIC" id="fig|1423759.3.peg.1831"/>
<name>A0A0R1M9K8_9LACO</name>
<dbReference type="EMBL" id="AZDX01000053">
    <property type="protein sequence ID" value="KRL04919.1"/>
    <property type="molecule type" value="Genomic_DNA"/>
</dbReference>
<comment type="caution">
    <text evidence="1">The sequence shown here is derived from an EMBL/GenBank/DDBJ whole genome shotgun (WGS) entry which is preliminary data.</text>
</comment>
<evidence type="ECO:0008006" key="3">
    <source>
        <dbReference type="Google" id="ProtNLM"/>
    </source>
</evidence>
<dbReference type="Proteomes" id="UP000051448">
    <property type="component" value="Unassembled WGS sequence"/>
</dbReference>
<dbReference type="InterPro" id="IPR021512">
    <property type="entry name" value="DUF3173"/>
</dbReference>
<protein>
    <recommendedName>
        <fullName evidence="3">DUF3173 domain-containing protein</fullName>
    </recommendedName>
</protein>
<reference evidence="1 2" key="1">
    <citation type="journal article" date="2015" name="Genome Announc.">
        <title>Expanding the biotechnology potential of lactobacilli through comparative genomics of 213 strains and associated genera.</title>
        <authorList>
            <person name="Sun Z."/>
            <person name="Harris H.M."/>
            <person name="McCann A."/>
            <person name="Guo C."/>
            <person name="Argimon S."/>
            <person name="Zhang W."/>
            <person name="Yang X."/>
            <person name="Jeffery I.B."/>
            <person name="Cooney J.C."/>
            <person name="Kagawa T.F."/>
            <person name="Liu W."/>
            <person name="Song Y."/>
            <person name="Salvetti E."/>
            <person name="Wrobel A."/>
            <person name="Rasinkangas P."/>
            <person name="Parkhill J."/>
            <person name="Rea M.C."/>
            <person name="O'Sullivan O."/>
            <person name="Ritari J."/>
            <person name="Douillard F.P."/>
            <person name="Paul Ross R."/>
            <person name="Yang R."/>
            <person name="Briner A.E."/>
            <person name="Felis G.E."/>
            <person name="de Vos W.M."/>
            <person name="Barrangou R."/>
            <person name="Klaenhammer T.R."/>
            <person name="Caufield P.W."/>
            <person name="Cui Y."/>
            <person name="Zhang H."/>
            <person name="O'Toole P.W."/>
        </authorList>
    </citation>
    <scope>NUCLEOTIDE SEQUENCE [LARGE SCALE GENOMIC DNA]</scope>
    <source>
        <strain evidence="1 2">DSM 19519</strain>
    </source>
</reference>
<dbReference type="AlphaFoldDB" id="A0A0R1M9K8"/>
<dbReference type="Pfam" id="PF11372">
    <property type="entry name" value="DUF3173"/>
    <property type="match status" value="1"/>
</dbReference>
<accession>A0A0R1M9K8</accession>
<dbReference type="OrthoDB" id="1915051at2"/>
<keyword evidence="2" id="KW-1185">Reference proteome</keyword>
<sequence length="72" mass="7871">MLTLTKKELIAIGFGPSQSADIIRRSKRLMVSKGFGYYTSKRLGRVPVKAVEEVLGICIADEKGELVDATSK</sequence>
<dbReference type="GeneID" id="98310186"/>
<dbReference type="RefSeq" id="WP_057870300.1">
    <property type="nucleotide sequence ID" value="NZ_AZDX01000053.1"/>
</dbReference>
<evidence type="ECO:0000313" key="2">
    <source>
        <dbReference type="Proteomes" id="UP000051448"/>
    </source>
</evidence>